<dbReference type="EMBL" id="BRXS01000001">
    <property type="protein sequence ID" value="GLC23594.1"/>
    <property type="molecule type" value="Genomic_DNA"/>
</dbReference>
<reference evidence="6" key="1">
    <citation type="submission" date="2022-08" db="EMBL/GenBank/DDBJ databases">
        <title>Draft genome sequencing of Roseisolibacter agri AW1220.</title>
        <authorList>
            <person name="Tobiishi Y."/>
            <person name="Tonouchi A."/>
        </authorList>
    </citation>
    <scope>NUCLEOTIDE SEQUENCE</scope>
    <source>
        <strain evidence="6">AW1220</strain>
    </source>
</reference>
<protein>
    <submittedName>
        <fullName evidence="6">Multidrug ABC transporter ATP-binding protein</fullName>
    </submittedName>
</protein>
<accession>A0AA37VDF6</accession>
<evidence type="ECO:0000313" key="6">
    <source>
        <dbReference type="EMBL" id="GLC23594.1"/>
    </source>
</evidence>
<evidence type="ECO:0000313" key="7">
    <source>
        <dbReference type="Proteomes" id="UP001161325"/>
    </source>
</evidence>
<feature type="domain" description="ABC transporter" evidence="5">
    <location>
        <begin position="5"/>
        <end position="236"/>
    </location>
</feature>
<dbReference type="PANTHER" id="PTHR43335">
    <property type="entry name" value="ABC TRANSPORTER, ATP-BINDING PROTEIN"/>
    <property type="match status" value="1"/>
</dbReference>
<comment type="similarity">
    <text evidence="1">Belongs to the ABC transporter superfamily.</text>
</comment>
<dbReference type="GO" id="GO:0016887">
    <property type="term" value="F:ATP hydrolysis activity"/>
    <property type="evidence" value="ECO:0007669"/>
    <property type="project" value="InterPro"/>
</dbReference>
<proteinExistence type="inferred from homology"/>
<keyword evidence="2" id="KW-0813">Transport</keyword>
<keyword evidence="4 6" id="KW-0067">ATP-binding</keyword>
<evidence type="ECO:0000256" key="3">
    <source>
        <dbReference type="ARBA" id="ARBA00022741"/>
    </source>
</evidence>
<dbReference type="InterPro" id="IPR027417">
    <property type="entry name" value="P-loop_NTPase"/>
</dbReference>
<evidence type="ECO:0000259" key="5">
    <source>
        <dbReference type="PROSITE" id="PS50893"/>
    </source>
</evidence>
<dbReference type="PANTHER" id="PTHR43335:SF4">
    <property type="entry name" value="ABC TRANSPORTER, ATP-BINDING PROTEIN"/>
    <property type="match status" value="1"/>
</dbReference>
<organism evidence="6 7">
    <name type="scientific">Roseisolibacter agri</name>
    <dbReference type="NCBI Taxonomy" id="2014610"/>
    <lineage>
        <taxon>Bacteria</taxon>
        <taxon>Pseudomonadati</taxon>
        <taxon>Gemmatimonadota</taxon>
        <taxon>Gemmatimonadia</taxon>
        <taxon>Gemmatimonadales</taxon>
        <taxon>Gemmatimonadaceae</taxon>
        <taxon>Roseisolibacter</taxon>
    </lineage>
</organism>
<name>A0AA37VDF6_9BACT</name>
<dbReference type="Proteomes" id="UP001161325">
    <property type="component" value="Unassembled WGS sequence"/>
</dbReference>
<dbReference type="GO" id="GO:0005524">
    <property type="term" value="F:ATP binding"/>
    <property type="evidence" value="ECO:0007669"/>
    <property type="project" value="UniProtKB-KW"/>
</dbReference>
<sequence length="317" mass="33301">MPAALEIERLTVRFGAVTAVDDLSLQVAEGEVLALLGHNGAGKTTTVRAANGLAEPASGSVRVLGRVPATDGPEIRRRTAVLTDTPGIDERLTAREALAFAAELYDLPRDGTPARIAALLAELGLAARADDRVGGFSRGMRQRLALARALLHRPALLFLDEPTTGLDPEATRQLHGIIRRIVREDGRTVVLCTHNLFEAESLADRVGVMARGRLRALGTPAELARGVRATDRVTLEVHAEDADAAARVTGAAPTLADGAATIVADLAHDAVPDLVARLVGAGVRVYRVTPARPTLADAYFALQPPDVVATTVDGDVS</sequence>
<dbReference type="InterPro" id="IPR003593">
    <property type="entry name" value="AAA+_ATPase"/>
</dbReference>
<keyword evidence="7" id="KW-1185">Reference proteome</keyword>
<dbReference type="AlphaFoldDB" id="A0AA37VDF6"/>
<dbReference type="SMART" id="SM00382">
    <property type="entry name" value="AAA"/>
    <property type="match status" value="1"/>
</dbReference>
<dbReference type="CDD" id="cd03230">
    <property type="entry name" value="ABC_DR_subfamily_A"/>
    <property type="match status" value="1"/>
</dbReference>
<comment type="caution">
    <text evidence="6">The sequence shown here is derived from an EMBL/GenBank/DDBJ whole genome shotgun (WGS) entry which is preliminary data.</text>
</comment>
<dbReference type="Gene3D" id="3.40.50.300">
    <property type="entry name" value="P-loop containing nucleotide triphosphate hydrolases"/>
    <property type="match status" value="1"/>
</dbReference>
<dbReference type="InterPro" id="IPR003439">
    <property type="entry name" value="ABC_transporter-like_ATP-bd"/>
</dbReference>
<evidence type="ECO:0000256" key="4">
    <source>
        <dbReference type="ARBA" id="ARBA00022840"/>
    </source>
</evidence>
<dbReference type="Pfam" id="PF00005">
    <property type="entry name" value="ABC_tran"/>
    <property type="match status" value="1"/>
</dbReference>
<evidence type="ECO:0000256" key="1">
    <source>
        <dbReference type="ARBA" id="ARBA00005417"/>
    </source>
</evidence>
<dbReference type="RefSeq" id="WP_284348030.1">
    <property type="nucleotide sequence ID" value="NZ_BRXS01000001.1"/>
</dbReference>
<keyword evidence="3" id="KW-0547">Nucleotide-binding</keyword>
<gene>
    <name evidence="6" type="ORF">rosag_01070</name>
</gene>
<evidence type="ECO:0000256" key="2">
    <source>
        <dbReference type="ARBA" id="ARBA00022448"/>
    </source>
</evidence>
<dbReference type="SUPFAM" id="SSF52540">
    <property type="entry name" value="P-loop containing nucleoside triphosphate hydrolases"/>
    <property type="match status" value="1"/>
</dbReference>
<dbReference type="PROSITE" id="PS50893">
    <property type="entry name" value="ABC_TRANSPORTER_2"/>
    <property type="match status" value="1"/>
</dbReference>